<keyword evidence="8 9" id="KW-0067">ATP-binding</keyword>
<keyword evidence="7 9" id="KW-0418">Kinase</keyword>
<name>A0A443HMZ3_BYSSP</name>
<dbReference type="GO" id="GO:0005634">
    <property type="term" value="C:nucleus"/>
    <property type="evidence" value="ECO:0007669"/>
    <property type="project" value="TreeGrafter"/>
</dbReference>
<sequence length="360" mass="40994">MRTPTENSMQRMSGPFTLELPLGAQLVYLAEGGANIVYRIIAPSVEISIGSEKAHYGSGTPPPTEIEDVDDRQPLEGKLLRLRKHISSGISYQETARNFDRIIRPLFSPEELIDQTLVRLPKGLIQKCNEQLRADEKLRKRPKKRHGVYLSTTEPFGLLITDMTCSHDPRTTLAELKPKWLFQSPSAPPNARRCRTCALREMKNSDARKTGGQEEQSFCPLDLVSENPEDVLRATRFIKGCADRYRLARFLYRNSTLLKLREHQRVMKEVGLSGQPAQSNDMSLSMTLRDCTMFIKMPFSENEPIESRLGDLDLKTAAGGKAQYWLDIENRLIREGWYRGERRGQEQSECALDRVRGALK</sequence>
<dbReference type="EC" id="2.7.1.158" evidence="3 9"/>
<comment type="similarity">
    <text evidence="2">Belongs to the IPK1 type 1 family.</text>
</comment>
<evidence type="ECO:0000256" key="2">
    <source>
        <dbReference type="ARBA" id="ARBA00008305"/>
    </source>
</evidence>
<evidence type="ECO:0000256" key="9">
    <source>
        <dbReference type="RuleBase" id="RU364126"/>
    </source>
</evidence>
<organism evidence="10 11">
    <name type="scientific">Byssochlamys spectabilis</name>
    <name type="common">Paecilomyces variotii</name>
    <dbReference type="NCBI Taxonomy" id="264951"/>
    <lineage>
        <taxon>Eukaryota</taxon>
        <taxon>Fungi</taxon>
        <taxon>Dikarya</taxon>
        <taxon>Ascomycota</taxon>
        <taxon>Pezizomycotina</taxon>
        <taxon>Eurotiomycetes</taxon>
        <taxon>Eurotiomycetidae</taxon>
        <taxon>Eurotiales</taxon>
        <taxon>Thermoascaceae</taxon>
        <taxon>Paecilomyces</taxon>
    </lineage>
</organism>
<comment type="caution">
    <text evidence="10">The sequence shown here is derived from an EMBL/GenBank/DDBJ whole genome shotgun (WGS) entry which is preliminary data.</text>
</comment>
<evidence type="ECO:0000256" key="6">
    <source>
        <dbReference type="ARBA" id="ARBA00022741"/>
    </source>
</evidence>
<dbReference type="GO" id="GO:0032958">
    <property type="term" value="P:inositol phosphate biosynthetic process"/>
    <property type="evidence" value="ECO:0007669"/>
    <property type="project" value="TreeGrafter"/>
</dbReference>
<dbReference type="EMBL" id="RCNU01000010">
    <property type="protein sequence ID" value="RWQ93182.1"/>
    <property type="molecule type" value="Genomic_DNA"/>
</dbReference>
<comment type="function">
    <text evidence="1">Has kinase activity and phosphorylates inositol-1,3,4,5,6-pentakisphosphate (Ins(1,3,4,5,6)P5) to produce 1,2,3,4,5,6-hexakisphosphate (InsP6), also known as phytate.</text>
</comment>
<dbReference type="PANTHER" id="PTHR14456:SF2">
    <property type="entry name" value="INOSITOL-PENTAKISPHOSPHATE 2-KINASE"/>
    <property type="match status" value="1"/>
</dbReference>
<evidence type="ECO:0000313" key="11">
    <source>
        <dbReference type="Proteomes" id="UP000283841"/>
    </source>
</evidence>
<reference evidence="10 11" key="1">
    <citation type="journal article" date="2018" name="Front. Microbiol.">
        <title>Genomic and genetic insights into a cosmopolitan fungus, Paecilomyces variotii (Eurotiales).</title>
        <authorList>
            <person name="Urquhart A.S."/>
            <person name="Mondo S.J."/>
            <person name="Makela M.R."/>
            <person name="Hane J.K."/>
            <person name="Wiebenga A."/>
            <person name="He G."/>
            <person name="Mihaltcheva S."/>
            <person name="Pangilinan J."/>
            <person name="Lipzen A."/>
            <person name="Barry K."/>
            <person name="de Vries R.P."/>
            <person name="Grigoriev I.V."/>
            <person name="Idnurm A."/>
        </authorList>
    </citation>
    <scope>NUCLEOTIDE SEQUENCE [LARGE SCALE GENOMIC DNA]</scope>
    <source>
        <strain evidence="10 11">CBS 101075</strain>
    </source>
</reference>
<evidence type="ECO:0000256" key="4">
    <source>
        <dbReference type="ARBA" id="ARBA00014846"/>
    </source>
</evidence>
<dbReference type="InterPro" id="IPR009286">
    <property type="entry name" value="Ins_P5_2-kin"/>
</dbReference>
<dbReference type="STRING" id="264951.A0A443HMZ3"/>
<keyword evidence="5 9" id="KW-0808">Transferase</keyword>
<comment type="function">
    <text evidence="9">Phosphorylates Ins(1,3,4,5,6)P5 at position 2 to form Ins(1,2,3,4,5,6)P6 (InsP6 or phytate).</text>
</comment>
<dbReference type="GO" id="GO:0005524">
    <property type="term" value="F:ATP binding"/>
    <property type="evidence" value="ECO:0007669"/>
    <property type="project" value="UniProtKB-KW"/>
</dbReference>
<evidence type="ECO:0000313" key="10">
    <source>
        <dbReference type="EMBL" id="RWQ93182.1"/>
    </source>
</evidence>
<evidence type="ECO:0000256" key="5">
    <source>
        <dbReference type="ARBA" id="ARBA00022679"/>
    </source>
</evidence>
<dbReference type="AlphaFoldDB" id="A0A443HMZ3"/>
<keyword evidence="11" id="KW-1185">Reference proteome</keyword>
<evidence type="ECO:0000256" key="1">
    <source>
        <dbReference type="ARBA" id="ARBA00003979"/>
    </source>
</evidence>
<proteinExistence type="inferred from homology"/>
<evidence type="ECO:0000256" key="3">
    <source>
        <dbReference type="ARBA" id="ARBA00012023"/>
    </source>
</evidence>
<dbReference type="Proteomes" id="UP000283841">
    <property type="component" value="Unassembled WGS sequence"/>
</dbReference>
<evidence type="ECO:0000256" key="7">
    <source>
        <dbReference type="ARBA" id="ARBA00022777"/>
    </source>
</evidence>
<keyword evidence="6 9" id="KW-0547">Nucleotide-binding</keyword>
<dbReference type="GeneID" id="39602341"/>
<accession>A0A443HMZ3</accession>
<comment type="catalytic activity">
    <reaction evidence="9">
        <text>1D-myo-inositol 1,3,4,5,6-pentakisphosphate + ATP = 1D-myo-inositol hexakisphosphate + ADP + H(+)</text>
        <dbReference type="Rhea" id="RHEA:20313"/>
        <dbReference type="ChEBI" id="CHEBI:15378"/>
        <dbReference type="ChEBI" id="CHEBI:30616"/>
        <dbReference type="ChEBI" id="CHEBI:57733"/>
        <dbReference type="ChEBI" id="CHEBI:58130"/>
        <dbReference type="ChEBI" id="CHEBI:456216"/>
        <dbReference type="EC" id="2.7.1.158"/>
    </reaction>
</comment>
<comment type="domain">
    <text evidence="9">The EXKPK motif is conserved in inositol-pentakisphosphate 2-kinases of both family 1 and 2.</text>
</comment>
<dbReference type="PANTHER" id="PTHR14456">
    <property type="entry name" value="INOSITOL POLYPHOSPHATE KINASE 1"/>
    <property type="match status" value="1"/>
</dbReference>
<dbReference type="RefSeq" id="XP_028482827.1">
    <property type="nucleotide sequence ID" value="XM_028633064.1"/>
</dbReference>
<dbReference type="Pfam" id="PF06090">
    <property type="entry name" value="Ins_P5_2-kin"/>
    <property type="match status" value="2"/>
</dbReference>
<dbReference type="VEuPathDB" id="FungiDB:C8Q69DRAFT_509138"/>
<gene>
    <name evidence="10" type="ORF">C8Q69DRAFT_509138</name>
</gene>
<evidence type="ECO:0000256" key="8">
    <source>
        <dbReference type="ARBA" id="ARBA00022840"/>
    </source>
</evidence>
<dbReference type="GO" id="GO:0035299">
    <property type="term" value="F:inositol-1,3,4,5,6-pentakisphosphate 2-kinase activity"/>
    <property type="evidence" value="ECO:0007669"/>
    <property type="project" value="UniProtKB-EC"/>
</dbReference>
<protein>
    <recommendedName>
        <fullName evidence="4 9">Inositol-pentakisphosphate 2-kinase</fullName>
        <ecNumber evidence="3 9">2.7.1.158</ecNumber>
    </recommendedName>
</protein>